<evidence type="ECO:0008006" key="3">
    <source>
        <dbReference type="Google" id="ProtNLM"/>
    </source>
</evidence>
<organism evidence="1 2">
    <name type="scientific">Tritrichomonas musculus</name>
    <dbReference type="NCBI Taxonomy" id="1915356"/>
    <lineage>
        <taxon>Eukaryota</taxon>
        <taxon>Metamonada</taxon>
        <taxon>Parabasalia</taxon>
        <taxon>Tritrichomonadida</taxon>
        <taxon>Tritrichomonadidae</taxon>
        <taxon>Tritrichomonas</taxon>
    </lineage>
</organism>
<name>A0ABR2KRV6_9EUKA</name>
<evidence type="ECO:0000313" key="2">
    <source>
        <dbReference type="Proteomes" id="UP001470230"/>
    </source>
</evidence>
<gene>
    <name evidence="1" type="ORF">M9Y10_022302</name>
</gene>
<protein>
    <recommendedName>
        <fullName evidence="3">F5/8 type C domain-containing protein</fullName>
    </recommendedName>
</protein>
<comment type="caution">
    <text evidence="1">The sequence shown here is derived from an EMBL/GenBank/DDBJ whole genome shotgun (WGS) entry which is preliminary data.</text>
</comment>
<dbReference type="Proteomes" id="UP001470230">
    <property type="component" value="Unassembled WGS sequence"/>
</dbReference>
<dbReference type="Gene3D" id="2.60.120.260">
    <property type="entry name" value="Galactose-binding domain-like"/>
    <property type="match status" value="1"/>
</dbReference>
<dbReference type="SUPFAM" id="SSF49785">
    <property type="entry name" value="Galactose-binding domain-like"/>
    <property type="match status" value="1"/>
</dbReference>
<dbReference type="InterPro" id="IPR008979">
    <property type="entry name" value="Galactose-bd-like_sf"/>
</dbReference>
<sequence length="434" mass="49856">MNFDEESQTLFLTHQGLKNLSLLNLENNFTIKIGIKSYECNRVLASFISPVISQILSSDPLCNTFTIDVEDNQNLFDNIMALMNGDTIEINASNYDLLLLIASKLGNQEMQDDLSLMSFSENHVTFHNAIRRFISKSSLGISVEGESKFIASHFSEYAFDELNKLDDYNLDLILSQNNLKIEDESWLFNFLMRRNPPSPSLFSHLYFEYLTEKDIEKFLKFLKEEEMTGPLWAAISRRLVLHVDAPFDMSSRHCGKVQNDDDEYDNVSINFSEDYPFEGIISFLTDKYGGNVSITKAVAISSSGTLWNSPSVIADFDSTDFWVSENLPDSWIAYDFKERLINITAYTIRGDNTGSLCNWVVEGSIDKILWDELDRHENCSDLIGLYTSKSYFVDSRQEYRYIRLRQIGPDISNENYLNLCCFEVFGSLSTNYDF</sequence>
<proteinExistence type="predicted"/>
<evidence type="ECO:0000313" key="1">
    <source>
        <dbReference type="EMBL" id="KAK8893873.1"/>
    </source>
</evidence>
<accession>A0ABR2KRV6</accession>
<keyword evidence="2" id="KW-1185">Reference proteome</keyword>
<dbReference type="EMBL" id="JAPFFF010000003">
    <property type="protein sequence ID" value="KAK8893873.1"/>
    <property type="molecule type" value="Genomic_DNA"/>
</dbReference>
<reference evidence="1 2" key="1">
    <citation type="submission" date="2024-04" db="EMBL/GenBank/DDBJ databases">
        <title>Tritrichomonas musculus Genome.</title>
        <authorList>
            <person name="Alves-Ferreira E."/>
            <person name="Grigg M."/>
            <person name="Lorenzi H."/>
            <person name="Galac M."/>
        </authorList>
    </citation>
    <scope>NUCLEOTIDE SEQUENCE [LARGE SCALE GENOMIC DNA]</scope>
    <source>
        <strain evidence="1 2">EAF2021</strain>
    </source>
</reference>